<dbReference type="Proteomes" id="UP000019487">
    <property type="component" value="Unassembled WGS sequence"/>
</dbReference>
<protein>
    <recommendedName>
        <fullName evidence="4">Alkyl hydroperoxide reductase subunit C/ Thiol specific antioxidant domain-containing protein</fullName>
    </recommendedName>
</protein>
<keyword evidence="3" id="KW-1185">Reference proteome</keyword>
<name>W9CR18_SCLBF</name>
<sequence length="190" mass="21606">MSFQQELNSWFSPPSTDVQLPPEINSKAPSSSKLPFPNPNGKPTIITFLRHCGCPFAEKTLLTLCHLATSHPQIHFIALSHSTQTSTTTWLQSLGGVSLSNLQVIVDAERDIYAQWGLGTSSAWHILNPWSLMSVFKLGREEQIWNRPTESGYRWQMSGSWAVDREGFVKGVGWPRVRMMLWILRRRLGW</sequence>
<organism evidence="2 3">
    <name type="scientific">Sclerotinia borealis (strain F-4128)</name>
    <dbReference type="NCBI Taxonomy" id="1432307"/>
    <lineage>
        <taxon>Eukaryota</taxon>
        <taxon>Fungi</taxon>
        <taxon>Dikarya</taxon>
        <taxon>Ascomycota</taxon>
        <taxon>Pezizomycotina</taxon>
        <taxon>Leotiomycetes</taxon>
        <taxon>Helotiales</taxon>
        <taxon>Sclerotiniaceae</taxon>
        <taxon>Sclerotinia</taxon>
    </lineage>
</organism>
<dbReference type="PANTHER" id="PTHR42336:SF1">
    <property type="entry name" value="ALKYL HYDROPEROXIDE REDUCTASE SUBUNIT C_ THIOL SPECIFIC ANTIOXIDANT DOMAIN-CONTAINING PROTEIN"/>
    <property type="match status" value="1"/>
</dbReference>
<evidence type="ECO:0000313" key="3">
    <source>
        <dbReference type="Proteomes" id="UP000019487"/>
    </source>
</evidence>
<dbReference type="PANTHER" id="PTHR42336">
    <property type="entry name" value="THIOREDOXIN DOMAIN-CONTAINING PROTEIN-RELATED"/>
    <property type="match status" value="1"/>
</dbReference>
<feature type="region of interest" description="Disordered" evidence="1">
    <location>
        <begin position="1"/>
        <end position="38"/>
    </location>
</feature>
<accession>W9CR18</accession>
<feature type="compositionally biased region" description="Polar residues" evidence="1">
    <location>
        <begin position="1"/>
        <end position="18"/>
    </location>
</feature>
<evidence type="ECO:0000256" key="1">
    <source>
        <dbReference type="SAM" id="MobiDB-lite"/>
    </source>
</evidence>
<gene>
    <name evidence="2" type="ORF">SBOR_2714</name>
</gene>
<reference evidence="2 3" key="1">
    <citation type="journal article" date="2014" name="Genome Announc.">
        <title>Draft genome sequence of Sclerotinia borealis, a psychrophilic plant pathogenic fungus.</title>
        <authorList>
            <person name="Mardanov A.V."/>
            <person name="Beletsky A.V."/>
            <person name="Kadnikov V.V."/>
            <person name="Ignatov A.N."/>
            <person name="Ravin N.V."/>
        </authorList>
    </citation>
    <scope>NUCLEOTIDE SEQUENCE [LARGE SCALE GENOMIC DNA]</scope>
    <source>
        <strain evidence="3">F-4157</strain>
    </source>
</reference>
<dbReference type="InterPro" id="IPR032801">
    <property type="entry name" value="PXL2A/B/C"/>
</dbReference>
<dbReference type="InterPro" id="IPR036249">
    <property type="entry name" value="Thioredoxin-like_sf"/>
</dbReference>
<dbReference type="Pfam" id="PF13911">
    <property type="entry name" value="AhpC-TSA_2"/>
    <property type="match status" value="1"/>
</dbReference>
<dbReference type="AlphaFoldDB" id="W9CR18"/>
<comment type="caution">
    <text evidence="2">The sequence shown here is derived from an EMBL/GenBank/DDBJ whole genome shotgun (WGS) entry which is preliminary data.</text>
</comment>
<dbReference type="EMBL" id="AYSA01000116">
    <property type="protein sequence ID" value="ESZ96920.1"/>
    <property type="molecule type" value="Genomic_DNA"/>
</dbReference>
<dbReference type="HOGENOM" id="CLU_072123_2_0_1"/>
<evidence type="ECO:0008006" key="4">
    <source>
        <dbReference type="Google" id="ProtNLM"/>
    </source>
</evidence>
<dbReference type="SUPFAM" id="SSF52833">
    <property type="entry name" value="Thioredoxin-like"/>
    <property type="match status" value="1"/>
</dbReference>
<evidence type="ECO:0000313" key="2">
    <source>
        <dbReference type="EMBL" id="ESZ96920.1"/>
    </source>
</evidence>
<proteinExistence type="predicted"/>
<dbReference type="OrthoDB" id="40334at2759"/>